<reference evidence="7" key="1">
    <citation type="journal article" date="2019" name="J. Bacteriol.">
        <title>A Mutagenic Screen Identifies a TonB-Dependent Receptor Required for the Lanthanide Metal Switch in the Type I Methanotroph 'Methylotuvimicrobium buryatense' 5GB1C.</title>
        <authorList>
            <person name="Groom J.D."/>
            <person name="Ford S.M."/>
            <person name="Pesesky M.W."/>
            <person name="Lidstrom M.E."/>
        </authorList>
    </citation>
    <scope>NUCLEOTIDE SEQUENCE [LARGE SCALE GENOMIC DNA]</scope>
    <source>
        <strain evidence="7">5GB1C</strain>
    </source>
</reference>
<dbReference type="RefSeq" id="WP_017839920.1">
    <property type="nucleotide sequence ID" value="NZ_CP035467.1"/>
</dbReference>
<feature type="binding site" description="covalent" evidence="2">
    <location>
        <position position="244"/>
    </location>
    <ligand>
        <name>heme c</name>
        <dbReference type="ChEBI" id="CHEBI:61717"/>
        <label>1</label>
    </ligand>
</feature>
<feature type="binding site" description="covalent" evidence="2">
    <location>
        <position position="83"/>
    </location>
    <ligand>
        <name>heme c</name>
        <dbReference type="ChEBI" id="CHEBI:61717"/>
        <label>1</label>
    </ligand>
</feature>
<feature type="binding site" description="covalent" evidence="2">
    <location>
        <position position="231"/>
    </location>
    <ligand>
        <name>heme c</name>
        <dbReference type="ChEBI" id="CHEBI:61717"/>
        <label>1</label>
    </ligand>
</feature>
<comment type="function">
    <text evidence="1">Catalyzes the oxidation of hydroxylamine to nitrite. The electrons released in the reaction are partitioned to ammonium monooxygenase and to the respiratory chain. The immediate acceptor of electrons from HAO is cytochrome c-554.</text>
</comment>
<feature type="binding site" description="covalent" evidence="2">
    <location>
        <position position="316"/>
    </location>
    <ligand>
        <name>heme c</name>
        <dbReference type="ChEBI" id="CHEBI:61717"/>
        <label>1</label>
    </ligand>
</feature>
<feature type="binding site" description="covalent" evidence="2">
    <location>
        <position position="175"/>
    </location>
    <ligand>
        <name>heme c</name>
        <dbReference type="ChEBI" id="CHEBI:61717"/>
        <label>1</label>
    </ligand>
</feature>
<keyword evidence="7" id="KW-1185">Reference proteome</keyword>
<keyword evidence="4" id="KW-0472">Membrane</keyword>
<keyword evidence="4" id="KW-0812">Transmembrane</keyword>
<feature type="binding site" description="axial binding residue" evidence="3">
    <location>
        <position position="179"/>
    </location>
    <ligand>
        <name>heme c</name>
        <dbReference type="ChEBI" id="CHEBI:61717"/>
        <label>3</label>
    </ligand>
    <ligandPart>
        <name>Fe</name>
        <dbReference type="ChEBI" id="CHEBI:18248"/>
    </ligandPart>
</feature>
<evidence type="ECO:0000256" key="4">
    <source>
        <dbReference type="SAM" id="Phobius"/>
    </source>
</evidence>
<feature type="binding site" description="axial binding residue" evidence="3">
    <location>
        <position position="317"/>
    </location>
    <ligand>
        <name>heme c</name>
        <dbReference type="ChEBI" id="CHEBI:61717"/>
        <label>7</label>
    </ligand>
    <ligandPart>
        <name>Fe</name>
        <dbReference type="ChEBI" id="CHEBI:18248"/>
    </ligandPart>
</feature>
<dbReference type="STRING" id="675511.GCA_000341735_01354"/>
<dbReference type="GO" id="GO:0047991">
    <property type="term" value="F:hydroxylamine oxidase activity"/>
    <property type="evidence" value="ECO:0007669"/>
    <property type="project" value="UniProtKB-UniRule"/>
</dbReference>
<keyword evidence="1 3" id="KW-0408">Iron</keyword>
<feature type="binding site" description="covalent" evidence="2">
    <location>
        <position position="261"/>
    </location>
    <ligand>
        <name>heme c</name>
        <dbReference type="ChEBI" id="CHEBI:61717"/>
        <label>1</label>
    </ligand>
</feature>
<feature type="binding site" description="covalent" evidence="2">
    <location>
        <position position="152"/>
    </location>
    <ligand>
        <name>heme c</name>
        <dbReference type="ChEBI" id="CHEBI:61717"/>
        <label>1</label>
    </ligand>
</feature>
<feature type="binding site" description="axial binding residue" evidence="3">
    <location>
        <position position="153"/>
    </location>
    <ligand>
        <name>heme c</name>
        <dbReference type="ChEBI" id="CHEBI:61717"/>
        <label>2</label>
    </ligand>
    <ligandPart>
        <name>Fe</name>
        <dbReference type="ChEBI" id="CHEBI:18248"/>
    </ligandPart>
</feature>
<feature type="binding site" description="axial binding residue" evidence="3">
    <location>
        <position position="103"/>
    </location>
    <ligand>
        <name>heme c</name>
        <dbReference type="ChEBI" id="CHEBI:61717"/>
        <label>3</label>
    </ligand>
    <ligandPart>
        <name>Fe</name>
        <dbReference type="ChEBI" id="CHEBI:18248"/>
    </ligandPart>
</feature>
<evidence type="ECO:0000313" key="6">
    <source>
        <dbReference type="EMBL" id="QCW82246.1"/>
    </source>
</evidence>
<feature type="binding site" description="covalent" evidence="2">
    <location>
        <position position="365"/>
    </location>
    <ligand>
        <name>heme c</name>
        <dbReference type="ChEBI" id="CHEBI:61717"/>
        <label>1</label>
    </ligand>
</feature>
<feature type="binding site" description="axial binding residue" evidence="3">
    <location>
        <position position="461"/>
    </location>
    <ligand>
        <name>heme c</name>
        <dbReference type="ChEBI" id="CHEBI:61717"/>
        <label>7</label>
    </ligand>
    <ligandPart>
        <name>Fe</name>
        <dbReference type="ChEBI" id="CHEBI:18248"/>
    </ligandPart>
</feature>
<keyword evidence="4" id="KW-1133">Transmembrane helix</keyword>
<feature type="binding site" description="covalent" evidence="2">
    <location>
        <position position="149"/>
    </location>
    <ligand>
        <name>heme c</name>
        <dbReference type="ChEBI" id="CHEBI:61717"/>
        <label>1</label>
    </ligand>
</feature>
<name>A0A4P9URG0_METBY</name>
<dbReference type="GO" id="GO:0019331">
    <property type="term" value="P:anaerobic respiration, using ammonium as electron donor"/>
    <property type="evidence" value="ECO:0007669"/>
    <property type="project" value="UniProtKB-UniRule"/>
</dbReference>
<evidence type="ECO:0000256" key="1">
    <source>
        <dbReference type="PIRNR" id="PIRNR000242"/>
    </source>
</evidence>
<sequence>MKNKSLSLLIALLFSLIGFGVGNFAFAAQPDFEQLKKDYYESHPGKGSHGKYWEPIPIQKYWNPKDFYTPPKTVQGEVGRDTCIGCHQSTSPGAFHAWKNSVHGDLKKIRNLPDSDVRAYKKKKLAEVEANLTKLGLLDKGQQLDQVGCIDCHGGVGKDTINHAENLVMPDRVACGTCHLSEFAEAESEKDQEWPQKQWSKGHPSHAVDWEANVENTIWAAMPEREVAQGCDMCHYQQNKCDGCHTRHTFSVAEARQPEACATCHNGVDHNEFENFMTSKHGTQYQTLGKANWNFEVPLKDAIAKGGYTAPTCQLCHFEYKGEYSHNLVRKVRWAFNPTPAIADNLGHPWFEERKESWVETCSLCHSASFAKAYLDAADKGTIQGLAVEQEAKKVINKLYDDGLLVGQNSNRPAPPAPEKDAAGGFFQLFWAKGNNPSHVERVYADMWEHDVIKHYKGIFHANPGGFTYTEGWSNLMRGYTEIMDEDTRLREMAAMKSGGKFQTVSASAQQPSSDKDNSLLLSALLLIAFGLGIAYVLLKPAKPESDQGPQ</sequence>
<comment type="cofactor">
    <cofactor evidence="1">
        <name>heme c</name>
        <dbReference type="ChEBI" id="CHEBI:61717"/>
    </cofactor>
    <text evidence="1">Binds 8 heme c groups per subunit. One of them, heme-4, is an atypical heme c (unusual heme c binding motif CXXXXCH) and is called P460. Catalysis takes place at heme-4/P460. The other c-type hemes mediate electron transfer to the external electron acceptor, which is a cytochrome c-type protein.</text>
</comment>
<dbReference type="InterPro" id="IPR036280">
    <property type="entry name" value="Multihaem_cyt_sf"/>
</dbReference>
<dbReference type="GO" id="GO:0046872">
    <property type="term" value="F:metal ion binding"/>
    <property type="evidence" value="ECO:0007669"/>
    <property type="project" value="UniProtKB-UniRule"/>
</dbReference>
<feature type="signal peptide" evidence="5">
    <location>
        <begin position="1"/>
        <end position="27"/>
    </location>
</feature>
<feature type="binding site" description="covalent" evidence="2">
    <location>
        <position position="234"/>
    </location>
    <ligand>
        <name>heme c</name>
        <dbReference type="ChEBI" id="CHEBI:61717"/>
        <label>1</label>
    </ligand>
</feature>
<feature type="binding site" description="covalent" evidence="2">
    <location>
        <position position="313"/>
    </location>
    <ligand>
        <name>heme c</name>
        <dbReference type="ChEBI" id="CHEBI:61717"/>
        <label>1</label>
    </ligand>
</feature>
<gene>
    <name evidence="6" type="ORF">EQU24_08350</name>
</gene>
<feature type="binding site" description="covalent" evidence="2">
    <location>
        <position position="178"/>
    </location>
    <ligand>
        <name>heme c</name>
        <dbReference type="ChEBI" id="CHEBI:61717"/>
        <label>1</label>
    </ligand>
</feature>
<dbReference type="Pfam" id="PF13447">
    <property type="entry name" value="Multi-haem_cyto"/>
    <property type="match status" value="1"/>
</dbReference>
<dbReference type="KEGG" id="mbur:EQU24_08350"/>
<feature type="binding site" description="axial binding residue" evidence="3">
    <location>
        <position position="206"/>
    </location>
    <ligand>
        <name>heme c</name>
        <dbReference type="ChEBI" id="CHEBI:61717"/>
        <label>6</label>
    </ligand>
    <ligandPart>
        <name>Fe</name>
        <dbReference type="ChEBI" id="CHEBI:18248"/>
    </ligandPart>
</feature>
<feature type="binding site" description="axial binding residue" evidence="3">
    <location>
        <position position="366"/>
    </location>
    <ligand>
        <name>heme c</name>
        <dbReference type="ChEBI" id="CHEBI:61717"/>
        <label>8</label>
    </ligand>
    <ligandPart>
        <name>Fe</name>
        <dbReference type="ChEBI" id="CHEBI:18248"/>
    </ligandPart>
</feature>
<feature type="binding site" description="axial binding residue" evidence="3">
    <location>
        <position position="265"/>
    </location>
    <ligand>
        <name>heme c</name>
        <dbReference type="ChEBI" id="CHEBI:61717"/>
        <label>6</label>
    </ligand>
    <ligandPart>
        <name>Fe</name>
        <dbReference type="ChEBI" id="CHEBI:18248"/>
    </ligandPart>
</feature>
<dbReference type="FunFam" id="1.10.780.10:FF:000001">
    <property type="entry name" value="Hydroxylamine oxidoreductase"/>
    <property type="match status" value="1"/>
</dbReference>
<feature type="binding site" description="axial binding residue" evidence="3">
    <location>
        <position position="248"/>
    </location>
    <ligand>
        <name>heme c</name>
        <dbReference type="ChEBI" id="CHEBI:61717"/>
        <label>2</label>
    </ligand>
    <ligandPart>
        <name>Fe</name>
        <dbReference type="ChEBI" id="CHEBI:18248"/>
    </ligandPart>
</feature>
<keyword evidence="1" id="KW-0560">Oxidoreductase</keyword>
<feature type="binding site" description="axial binding residue" evidence="3">
    <location>
        <position position="87"/>
    </location>
    <ligand>
        <name>heme c</name>
        <dbReference type="ChEBI" id="CHEBI:61717"/>
        <label>1</label>
    </ligand>
    <ligandPart>
        <name>Fe</name>
        <dbReference type="ChEBI" id="CHEBI:18248"/>
    </ligandPart>
</feature>
<feature type="binding site" description="axial binding residue" evidence="3">
    <location>
        <position position="163"/>
    </location>
    <ligand>
        <name>heme c</name>
        <dbReference type="ChEBI" id="CHEBI:61717"/>
        <label>1</label>
    </ligand>
    <ligandPart>
        <name>Fe</name>
        <dbReference type="ChEBI" id="CHEBI:18248"/>
    </ligandPart>
</feature>
<dbReference type="EMBL" id="CP035467">
    <property type="protein sequence ID" value="QCW82246.1"/>
    <property type="molecule type" value="Genomic_DNA"/>
</dbReference>
<feature type="binding site" description="covalent" evidence="2">
    <location>
        <position position="362"/>
    </location>
    <ligand>
        <name>heme c</name>
        <dbReference type="ChEBI" id="CHEBI:61717"/>
        <label>1</label>
    </ligand>
</feature>
<comment type="subunit">
    <text evidence="1">Homotrimer.</text>
</comment>
<feature type="transmembrane region" description="Helical" evidence="4">
    <location>
        <begin position="520"/>
        <end position="539"/>
    </location>
</feature>
<feature type="binding site" description="covalent" evidence="2">
    <location>
        <position position="86"/>
    </location>
    <ligand>
        <name>heme c</name>
        <dbReference type="ChEBI" id="CHEBI:61717"/>
        <label>1</label>
    </ligand>
</feature>
<organism evidence="6 7">
    <name type="scientific">Methylotuvimicrobium buryatense</name>
    <name type="common">Methylomicrobium buryatense</name>
    <dbReference type="NCBI Taxonomy" id="95641"/>
    <lineage>
        <taxon>Bacteria</taxon>
        <taxon>Pseudomonadati</taxon>
        <taxon>Pseudomonadota</taxon>
        <taxon>Gammaproteobacteria</taxon>
        <taxon>Methylococcales</taxon>
        <taxon>Methylococcaceae</taxon>
        <taxon>Methylotuvimicrobium</taxon>
    </lineage>
</organism>
<evidence type="ECO:0000256" key="3">
    <source>
        <dbReference type="PIRSR" id="PIRSR000242-2"/>
    </source>
</evidence>
<dbReference type="Gene3D" id="1.20.850.10">
    <property type="entry name" value="Hydroxylamine Oxidoreductase, Chain A, domain 2"/>
    <property type="match status" value="1"/>
</dbReference>
<feature type="binding site" description="axial binding residue" evidence="3">
    <location>
        <position position="326"/>
    </location>
    <ligand>
        <name>heme c</name>
        <dbReference type="ChEBI" id="CHEBI:61717"/>
        <label>5</label>
    </ligand>
    <ligandPart>
        <name>Fe</name>
        <dbReference type="ChEBI" id="CHEBI:18248"/>
    </ligandPart>
</feature>
<dbReference type="InterPro" id="IPR012138">
    <property type="entry name" value="HAO"/>
</dbReference>
<dbReference type="EC" id="1.7.2.6" evidence="1"/>
<protein>
    <recommendedName>
        <fullName evidence="1">Hydroxylamine oxidoreductase</fullName>
        <shortName evidence="1">HAO</shortName>
        <ecNumber evidence="1">1.7.2.6</ecNumber>
    </recommendedName>
</protein>
<keyword evidence="1 2" id="KW-0349">Heme</keyword>
<comment type="catalytic activity">
    <reaction evidence="1">
        <text>hydroxylamine + 4 Fe(III)-[cytochrome c] + H2O = 4 Fe(II)-[cytochrome c] + nitrite + 5 H(+)</text>
        <dbReference type="Rhea" id="RHEA:45032"/>
        <dbReference type="Rhea" id="RHEA-COMP:10350"/>
        <dbReference type="Rhea" id="RHEA-COMP:14399"/>
        <dbReference type="ChEBI" id="CHEBI:15377"/>
        <dbReference type="ChEBI" id="CHEBI:15378"/>
        <dbReference type="ChEBI" id="CHEBI:15429"/>
        <dbReference type="ChEBI" id="CHEBI:16301"/>
        <dbReference type="ChEBI" id="CHEBI:29033"/>
        <dbReference type="ChEBI" id="CHEBI:29034"/>
    </reaction>
</comment>
<feature type="binding site" description="covalent" evidence="2">
    <location>
        <position position="241"/>
    </location>
    <ligand>
        <name>heme c</name>
        <dbReference type="ChEBI" id="CHEBI:61717"/>
        <label>1</label>
    </ligand>
</feature>
<evidence type="ECO:0000256" key="5">
    <source>
        <dbReference type="SAM" id="SignalP"/>
    </source>
</evidence>
<comment type="catalytic activity">
    <reaction evidence="1">
        <text>hydroxylamine + 3 Fe(III)-[cytochrome c] = nitric oxide + 3 Fe(II)-[cytochrome c] + 3 H(+)</text>
        <dbReference type="Rhea" id="RHEA:45036"/>
        <dbReference type="Rhea" id="RHEA-COMP:10350"/>
        <dbReference type="Rhea" id="RHEA-COMP:14399"/>
        <dbReference type="ChEBI" id="CHEBI:15378"/>
        <dbReference type="ChEBI" id="CHEBI:15429"/>
        <dbReference type="ChEBI" id="CHEBI:16480"/>
        <dbReference type="ChEBI" id="CHEBI:29033"/>
        <dbReference type="ChEBI" id="CHEBI:29034"/>
    </reaction>
</comment>
<keyword evidence="1 3" id="KW-0479">Metal-binding</keyword>
<dbReference type="Gene3D" id="1.10.780.10">
    <property type="entry name" value="Hydroxylamine Oxidoreductase, Chain A, domain 1"/>
    <property type="match status" value="1"/>
</dbReference>
<dbReference type="AlphaFoldDB" id="A0A4P9URG0"/>
<feature type="binding site" description="covalent" evidence="2">
    <location>
        <position position="264"/>
    </location>
    <ligand>
        <name>heme c</name>
        <dbReference type="ChEBI" id="CHEBI:61717"/>
        <label>1</label>
    </ligand>
</feature>
<dbReference type="OrthoDB" id="9814800at2"/>
<dbReference type="SUPFAM" id="SSF48695">
    <property type="entry name" value="Multiheme cytochromes"/>
    <property type="match status" value="1"/>
</dbReference>
<dbReference type="Proteomes" id="UP000305881">
    <property type="component" value="Chromosome"/>
</dbReference>
<feature type="binding site" description="axial binding residue" evidence="3">
    <location>
        <position position="281"/>
    </location>
    <ligand>
        <name>heme c</name>
        <dbReference type="ChEBI" id="CHEBI:61717"/>
        <label>8</label>
    </ligand>
    <ligandPart>
        <name>Fe</name>
        <dbReference type="ChEBI" id="CHEBI:18248"/>
    </ligandPart>
</feature>
<feature type="binding site" description="axial binding residue" evidence="3">
    <location>
        <position position="245"/>
    </location>
    <ligand>
        <name>heme c</name>
        <dbReference type="ChEBI" id="CHEBI:61717"/>
        <label>5</label>
    </ligand>
    <ligandPart>
        <name>Fe</name>
        <dbReference type="ChEBI" id="CHEBI:18248"/>
    </ligandPart>
</feature>
<evidence type="ECO:0000256" key="2">
    <source>
        <dbReference type="PIRSR" id="PIRSR000242-1"/>
    </source>
</evidence>
<feature type="binding site" description="axial binding residue" evidence="3">
    <location>
        <position position="235"/>
    </location>
    <ligand>
        <name>heme c</name>
        <dbReference type="ChEBI" id="CHEBI:61717"/>
        <label>4</label>
    </ligand>
    <ligandPart>
        <name>Fe</name>
        <dbReference type="ChEBI" id="CHEBI:18248"/>
    </ligandPart>
</feature>
<keyword evidence="5" id="KW-0732">Signal</keyword>
<dbReference type="PIRSF" id="PIRSF000242">
    <property type="entry name" value="HAO"/>
    <property type="match status" value="1"/>
</dbReference>
<proteinExistence type="predicted"/>
<evidence type="ECO:0000313" key="7">
    <source>
        <dbReference type="Proteomes" id="UP000305881"/>
    </source>
</evidence>
<accession>A0A4P9URG0</accession>
<feature type="chain" id="PRO_5020723667" description="Hydroxylamine oxidoreductase" evidence="5">
    <location>
        <begin position="28"/>
        <end position="551"/>
    </location>
</feature>